<dbReference type="Gene3D" id="3.40.50.150">
    <property type="entry name" value="Vaccinia Virus protein VP39"/>
    <property type="match status" value="1"/>
</dbReference>
<evidence type="ECO:0000256" key="1">
    <source>
        <dbReference type="SAM" id="MobiDB-lite"/>
    </source>
</evidence>
<keyword evidence="2" id="KW-0489">Methyltransferase</keyword>
<dbReference type="PIRSF" id="PIRSF017393">
    <property type="entry name" value="MTase_SAV2177"/>
    <property type="match status" value="1"/>
</dbReference>
<dbReference type="InterPro" id="IPR029063">
    <property type="entry name" value="SAM-dependent_MTases_sf"/>
</dbReference>
<evidence type="ECO:0000313" key="2">
    <source>
        <dbReference type="EMBL" id="NYI06443.1"/>
    </source>
</evidence>
<dbReference type="RefSeq" id="WP_312892642.1">
    <property type="nucleotide sequence ID" value="NZ_JACBZD010000001.1"/>
</dbReference>
<evidence type="ECO:0000313" key="3">
    <source>
        <dbReference type="Proteomes" id="UP000567795"/>
    </source>
</evidence>
<dbReference type="GO" id="GO:0032259">
    <property type="term" value="P:methylation"/>
    <property type="evidence" value="ECO:0007669"/>
    <property type="project" value="UniProtKB-KW"/>
</dbReference>
<organism evidence="2 3">
    <name type="scientific">Allostreptomyces psammosilenae</name>
    <dbReference type="NCBI Taxonomy" id="1892865"/>
    <lineage>
        <taxon>Bacteria</taxon>
        <taxon>Bacillati</taxon>
        <taxon>Actinomycetota</taxon>
        <taxon>Actinomycetes</taxon>
        <taxon>Kitasatosporales</taxon>
        <taxon>Streptomycetaceae</taxon>
        <taxon>Allostreptomyces</taxon>
    </lineage>
</organism>
<comment type="caution">
    <text evidence="2">The sequence shown here is derived from an EMBL/GenBank/DDBJ whole genome shotgun (WGS) entry which is preliminary data.</text>
</comment>
<dbReference type="GO" id="GO:0008168">
    <property type="term" value="F:methyltransferase activity"/>
    <property type="evidence" value="ECO:0007669"/>
    <property type="project" value="UniProtKB-KW"/>
</dbReference>
<reference evidence="2 3" key="1">
    <citation type="submission" date="2020-07" db="EMBL/GenBank/DDBJ databases">
        <title>Sequencing the genomes of 1000 actinobacteria strains.</title>
        <authorList>
            <person name="Klenk H.-P."/>
        </authorList>
    </citation>
    <scope>NUCLEOTIDE SEQUENCE [LARGE SCALE GENOMIC DNA]</scope>
    <source>
        <strain evidence="2 3">DSM 42178</strain>
    </source>
</reference>
<dbReference type="EMBL" id="JACBZD010000001">
    <property type="protein sequence ID" value="NYI06443.1"/>
    <property type="molecule type" value="Genomic_DNA"/>
</dbReference>
<protein>
    <submittedName>
        <fullName evidence="2">SAM-dependent methyltransferase</fullName>
    </submittedName>
</protein>
<dbReference type="Proteomes" id="UP000567795">
    <property type="component" value="Unassembled WGS sequence"/>
</dbReference>
<accession>A0A852ZVM3</accession>
<keyword evidence="2" id="KW-0808">Transferase</keyword>
<dbReference type="SUPFAM" id="SSF53335">
    <property type="entry name" value="S-adenosyl-L-methionine-dependent methyltransferases"/>
    <property type="match status" value="1"/>
</dbReference>
<dbReference type="Pfam" id="PF04672">
    <property type="entry name" value="Methyltransf_19"/>
    <property type="match status" value="1"/>
</dbReference>
<dbReference type="InterPro" id="IPR006764">
    <property type="entry name" value="SAM_dep_MeTrfase_SAV2177_type"/>
</dbReference>
<feature type="region of interest" description="Disordered" evidence="1">
    <location>
        <begin position="1"/>
        <end position="22"/>
    </location>
</feature>
<feature type="compositionally biased region" description="Polar residues" evidence="1">
    <location>
        <begin position="1"/>
        <end position="11"/>
    </location>
</feature>
<gene>
    <name evidence="2" type="ORF">FHU37_003386</name>
</gene>
<proteinExistence type="predicted"/>
<name>A0A852ZVM3_9ACTN</name>
<dbReference type="AlphaFoldDB" id="A0A852ZVM3"/>
<keyword evidence="3" id="KW-1185">Reference proteome</keyword>
<sequence length="280" mass="30239">MAHDAPSQQVPPHTATAPTGIDTSIAHPARVYDYWLGGKDNFASDREVAEKVIAALPEAKPFAQANRAFLGHAVRHVAERGIRQYLDIGPGLPTANNTHEVARSVVPDAQVVYVDNDPIVLTHARALLEQDASAGRTTVLPGDLRRPEEFLEAPELRAALDFDQPVAVLMVAVLHFLADSDEPHRIVEGITRLLAPGSVVVISHATVDGMDPEVARQGLAGYRATAPMVPRPKEEVARFFDGLEVLPPGIVRTHAWRPGTAEQEIDGYPGWAAIGSVPQR</sequence>
<dbReference type="CDD" id="cd02440">
    <property type="entry name" value="AdoMet_MTases"/>
    <property type="match status" value="1"/>
</dbReference>